<dbReference type="SMART" id="SM00714">
    <property type="entry name" value="LITAF"/>
    <property type="match status" value="1"/>
</dbReference>
<sequence>MDKRMLKNLGPEPELVLCPYCEQKIITKTSIKLLNSTKLFVCLMCLVITLAPLALVVYKESDRIVKHKCTSCKKTIGTYLLT</sequence>
<dbReference type="AlphaFoldDB" id="A0A9N9WXZ6"/>
<evidence type="ECO:0000313" key="4">
    <source>
        <dbReference type="Proteomes" id="UP001153620"/>
    </source>
</evidence>
<dbReference type="Proteomes" id="UP001153620">
    <property type="component" value="Chromosome 4"/>
</dbReference>
<keyword evidence="1" id="KW-0812">Transmembrane</keyword>
<keyword evidence="1" id="KW-1133">Transmembrane helix</keyword>
<evidence type="ECO:0000256" key="1">
    <source>
        <dbReference type="SAM" id="Phobius"/>
    </source>
</evidence>
<keyword evidence="1" id="KW-0472">Membrane</keyword>
<proteinExistence type="predicted"/>
<dbReference type="Pfam" id="PF10601">
    <property type="entry name" value="zf-LITAF-like"/>
    <property type="match status" value="1"/>
</dbReference>
<name>A0A9N9WXZ6_9DIPT</name>
<evidence type="ECO:0000259" key="2">
    <source>
        <dbReference type="PROSITE" id="PS51837"/>
    </source>
</evidence>
<dbReference type="PROSITE" id="PS51837">
    <property type="entry name" value="LITAF"/>
    <property type="match status" value="1"/>
</dbReference>
<feature type="transmembrane region" description="Helical" evidence="1">
    <location>
        <begin position="38"/>
        <end position="58"/>
    </location>
</feature>
<evidence type="ECO:0000313" key="3">
    <source>
        <dbReference type="EMBL" id="CAG9810080.1"/>
    </source>
</evidence>
<protein>
    <recommendedName>
        <fullName evidence="2">LITAF domain-containing protein</fullName>
    </recommendedName>
</protein>
<reference evidence="3" key="2">
    <citation type="submission" date="2022-10" db="EMBL/GenBank/DDBJ databases">
        <authorList>
            <consortium name="ENA_rothamsted_submissions"/>
            <consortium name="culmorum"/>
            <person name="King R."/>
        </authorList>
    </citation>
    <scope>NUCLEOTIDE SEQUENCE</scope>
</reference>
<dbReference type="OrthoDB" id="5599753at2759"/>
<reference evidence="3" key="1">
    <citation type="submission" date="2022-01" db="EMBL/GenBank/DDBJ databases">
        <authorList>
            <person name="King R."/>
        </authorList>
    </citation>
    <scope>NUCLEOTIDE SEQUENCE</scope>
</reference>
<dbReference type="EMBL" id="OU895880">
    <property type="protein sequence ID" value="CAG9810080.1"/>
    <property type="molecule type" value="Genomic_DNA"/>
</dbReference>
<organism evidence="3 4">
    <name type="scientific">Chironomus riparius</name>
    <dbReference type="NCBI Taxonomy" id="315576"/>
    <lineage>
        <taxon>Eukaryota</taxon>
        <taxon>Metazoa</taxon>
        <taxon>Ecdysozoa</taxon>
        <taxon>Arthropoda</taxon>
        <taxon>Hexapoda</taxon>
        <taxon>Insecta</taxon>
        <taxon>Pterygota</taxon>
        <taxon>Neoptera</taxon>
        <taxon>Endopterygota</taxon>
        <taxon>Diptera</taxon>
        <taxon>Nematocera</taxon>
        <taxon>Chironomoidea</taxon>
        <taxon>Chironomidae</taxon>
        <taxon>Chironominae</taxon>
        <taxon>Chironomus</taxon>
    </lineage>
</organism>
<accession>A0A9N9WXZ6</accession>
<dbReference type="InterPro" id="IPR006629">
    <property type="entry name" value="LITAF"/>
</dbReference>
<keyword evidence="4" id="KW-1185">Reference proteome</keyword>
<gene>
    <name evidence="3" type="ORF">CHIRRI_LOCUS12897</name>
</gene>
<feature type="domain" description="LITAF" evidence="2">
    <location>
        <begin position="1"/>
        <end position="81"/>
    </location>
</feature>